<feature type="binding site" evidence="7">
    <location>
        <position position="230"/>
    </location>
    <ligand>
        <name>substrate</name>
    </ligand>
</feature>
<feature type="binding site" evidence="8">
    <location>
        <position position="175"/>
    </location>
    <ligand>
        <name>Zn(2+)</name>
        <dbReference type="ChEBI" id="CHEBI:29105"/>
    </ligand>
</feature>
<feature type="binding site" evidence="7">
    <location>
        <begin position="286"/>
        <end position="288"/>
    </location>
    <ligand>
        <name>substrate</name>
    </ligand>
</feature>
<dbReference type="Gene3D" id="2.30.40.10">
    <property type="entry name" value="Urease, subunit C, domain 1"/>
    <property type="match status" value="1"/>
</dbReference>
<dbReference type="PANTHER" id="PTHR11113">
    <property type="entry name" value="N-ACETYLGLUCOSAMINE-6-PHOSPHATE DEACETYLASE"/>
    <property type="match status" value="1"/>
</dbReference>
<evidence type="ECO:0000313" key="11">
    <source>
        <dbReference type="Proteomes" id="UP000184334"/>
    </source>
</evidence>
<reference evidence="10" key="1">
    <citation type="submission" date="2016-11" db="EMBL/GenBank/DDBJ databases">
        <authorList>
            <person name="Varghese N."/>
            <person name="Submissions S."/>
        </authorList>
    </citation>
    <scope>NUCLEOTIDE SEQUENCE [LARGE SCALE GENOMIC DNA]</scope>
    <source>
        <strain evidence="10">DSM 16785</strain>
    </source>
</reference>
<keyword evidence="4 5" id="KW-0119">Carbohydrate metabolism</keyword>
<keyword evidence="2 8" id="KW-0479">Metal-binding</keyword>
<evidence type="ECO:0000256" key="6">
    <source>
        <dbReference type="PIRSR" id="PIRSR038994-1"/>
    </source>
</evidence>
<feature type="binding site" evidence="8">
    <location>
        <position position="196"/>
    </location>
    <ligand>
        <name>Zn(2+)</name>
        <dbReference type="ChEBI" id="CHEBI:29105"/>
    </ligand>
</feature>
<feature type="binding site" evidence="7">
    <location>
        <position position="207"/>
    </location>
    <ligand>
        <name>substrate</name>
    </ligand>
</feature>
<comment type="similarity">
    <text evidence="1 5">Belongs to the metallo-dependent hydrolases superfamily. NagA family.</text>
</comment>
<evidence type="ECO:0000256" key="4">
    <source>
        <dbReference type="ARBA" id="ARBA00023277"/>
    </source>
</evidence>
<evidence type="ECO:0000313" key="10">
    <source>
        <dbReference type="EMBL" id="SHF21156.1"/>
    </source>
</evidence>
<dbReference type="InterPro" id="IPR006680">
    <property type="entry name" value="Amidohydro-rel"/>
</dbReference>
<evidence type="ECO:0000256" key="1">
    <source>
        <dbReference type="ARBA" id="ARBA00010716"/>
    </source>
</evidence>
<dbReference type="Proteomes" id="UP000184334">
    <property type="component" value="Unassembled WGS sequence"/>
</dbReference>
<dbReference type="PANTHER" id="PTHR11113:SF14">
    <property type="entry name" value="N-ACETYLGLUCOSAMINE-6-PHOSPHATE DEACETYLASE"/>
    <property type="match status" value="1"/>
</dbReference>
<feature type="domain" description="Amidohydrolase-related" evidence="9">
    <location>
        <begin position="40"/>
        <end position="355"/>
    </location>
</feature>
<comment type="caution">
    <text evidence="10">The sequence shown here is derived from an EMBL/GenBank/DDBJ whole genome shotgun (WGS) entry which is preliminary data.</text>
</comment>
<dbReference type="InterPro" id="IPR003764">
    <property type="entry name" value="GlcNAc_6-P_deAcase"/>
</dbReference>
<feature type="binding site" evidence="8">
    <location>
        <position position="112"/>
    </location>
    <ligand>
        <name>Zn(2+)</name>
        <dbReference type="ChEBI" id="CHEBI:29105"/>
    </ligand>
</feature>
<keyword evidence="11" id="KW-1185">Reference proteome</keyword>
<gene>
    <name evidence="10" type="ORF">SAMN02745164_02010</name>
</gene>
<dbReference type="AlphaFoldDB" id="A0A1M4ZU57"/>
<dbReference type="NCBIfam" id="TIGR00221">
    <property type="entry name" value="nagA"/>
    <property type="match status" value="1"/>
</dbReference>
<dbReference type="GO" id="GO:0008448">
    <property type="term" value="F:N-acetylglucosamine-6-phosphate deacetylase activity"/>
    <property type="evidence" value="ECO:0007669"/>
    <property type="project" value="InterPro"/>
</dbReference>
<dbReference type="CDD" id="cd00854">
    <property type="entry name" value="NagA"/>
    <property type="match status" value="1"/>
</dbReference>
<dbReference type="OrthoDB" id="9776488at2"/>
<evidence type="ECO:0000259" key="9">
    <source>
        <dbReference type="Pfam" id="PF01979"/>
    </source>
</evidence>
<accession>A0A1M4ZU57</accession>
<feature type="binding site" evidence="7">
    <location>
        <position position="123"/>
    </location>
    <ligand>
        <name>substrate</name>
    </ligand>
</feature>
<dbReference type="Gene3D" id="3.20.20.140">
    <property type="entry name" value="Metal-dependent hydrolases"/>
    <property type="match status" value="1"/>
</dbReference>
<protein>
    <submittedName>
        <fullName evidence="10">N-acetylglucosamine 6-phosphate deacetylase</fullName>
    </submittedName>
</protein>
<name>A0A1M4ZU57_MARH1</name>
<dbReference type="GO" id="GO:0006046">
    <property type="term" value="P:N-acetylglucosamine catabolic process"/>
    <property type="evidence" value="ECO:0007669"/>
    <property type="project" value="TreeGrafter"/>
</dbReference>
<evidence type="ECO:0000256" key="5">
    <source>
        <dbReference type="PIRNR" id="PIRNR038994"/>
    </source>
</evidence>
<feature type="active site" description="Proton donor/acceptor" evidence="6">
    <location>
        <position position="253"/>
    </location>
</feature>
<dbReference type="SUPFAM" id="SSF51338">
    <property type="entry name" value="Composite domain of metallo-dependent hydrolases"/>
    <property type="match status" value="1"/>
</dbReference>
<dbReference type="Pfam" id="PF01979">
    <property type="entry name" value="Amidohydro_1"/>
    <property type="match status" value="1"/>
</dbReference>
<evidence type="ECO:0000256" key="2">
    <source>
        <dbReference type="ARBA" id="ARBA00022723"/>
    </source>
</evidence>
<dbReference type="RefSeq" id="WP_072865899.1">
    <property type="nucleotide sequence ID" value="NZ_FQUI01000047.1"/>
</dbReference>
<feature type="binding site" evidence="7">
    <location>
        <begin position="199"/>
        <end position="200"/>
    </location>
    <ligand>
        <name>substrate</name>
    </ligand>
</feature>
<dbReference type="PIRSF" id="PIRSF038994">
    <property type="entry name" value="NagA"/>
    <property type="match status" value="1"/>
</dbReference>
<keyword evidence="3 5" id="KW-0378">Hydrolase</keyword>
<organism evidence="10 11">
    <name type="scientific">Marinitoga hydrogenitolerans (strain DSM 16785 / JCM 12826 / AT1271)</name>
    <dbReference type="NCBI Taxonomy" id="1122195"/>
    <lineage>
        <taxon>Bacteria</taxon>
        <taxon>Thermotogati</taxon>
        <taxon>Thermotogota</taxon>
        <taxon>Thermotogae</taxon>
        <taxon>Petrotogales</taxon>
        <taxon>Petrotogaceae</taxon>
        <taxon>Marinitoga</taxon>
    </lineage>
</organism>
<dbReference type="InterPro" id="IPR032466">
    <property type="entry name" value="Metal_Hydrolase"/>
</dbReference>
<dbReference type="EMBL" id="FQUI01000047">
    <property type="protein sequence ID" value="SHF21156.1"/>
    <property type="molecule type" value="Genomic_DNA"/>
</dbReference>
<dbReference type="SUPFAM" id="SSF51556">
    <property type="entry name" value="Metallo-dependent hydrolases"/>
    <property type="match status" value="1"/>
</dbReference>
<dbReference type="STRING" id="1122195.SAMN02745164_02010"/>
<evidence type="ECO:0000256" key="8">
    <source>
        <dbReference type="PIRSR" id="PIRSR038994-3"/>
    </source>
</evidence>
<sequence>MKIENVLIADPIDGEYTGDVIISNNKIEKIIKRNTEYNYILMPGFVDTHTHGYMGIDFMHLTKEELKKWAEINFSHGVTRFYPTTVSASRKQLKNIVNEFQPVLSAIGIHLEGPYINKLKKGAQNEDYIYPPKIEDLKEIINEKVKIITMAPEIGNFFNVVPYLKEHQVIISLGHSNGDYYIFKKAFNNGINRISHFPNAIKGLHHREIGGIGAGLLENFKIELIVDMIHSSPEFIKLIYKIKNIEDIILVTDSISATDLNDGEYELGGLNVFVNKGKAMLKDGTIAGSTLTFDNGIRNFYDITNCSLKELALVSSFNALKDLGVKNEGKIKEGYIANLVLLNKDLKIKSTFFEGIRVFNNEHL</sequence>
<evidence type="ECO:0000256" key="7">
    <source>
        <dbReference type="PIRSR" id="PIRSR038994-2"/>
    </source>
</evidence>
<dbReference type="GO" id="GO:0046872">
    <property type="term" value="F:metal ion binding"/>
    <property type="evidence" value="ECO:0007669"/>
    <property type="project" value="UniProtKB-KW"/>
</dbReference>
<dbReference type="InterPro" id="IPR011059">
    <property type="entry name" value="Metal-dep_hydrolase_composite"/>
</dbReference>
<proteinExistence type="inferred from homology"/>
<evidence type="ECO:0000256" key="3">
    <source>
        <dbReference type="ARBA" id="ARBA00022801"/>
    </source>
</evidence>
<comment type="cofactor">
    <cofactor evidence="8">
        <name>a divalent metal cation</name>
        <dbReference type="ChEBI" id="CHEBI:60240"/>
    </cofactor>
    <text evidence="8">Binds 1 divalent metal cation per subunit.</text>
</comment>